<dbReference type="Proteomes" id="UP000011958">
    <property type="component" value="Unassembled WGS sequence"/>
</dbReference>
<comment type="function">
    <text evidence="13">Telomerase is a ribonucleoprotein enzyme essential for the replication of chromosome termini in most eukaryotes. It elongates telomeres. It is a reverse transcriptase that adds simple sequence repeats to chromosome ends by copying a template sequence within the RNA component of the enzyme.</text>
</comment>
<dbReference type="GeneID" id="19894197"/>
<dbReference type="InterPro" id="IPR021891">
    <property type="entry name" value="Telomerase_RBD"/>
</dbReference>
<dbReference type="EMBL" id="AFWA02000001">
    <property type="protein sequence ID" value="EMR11485.1"/>
    <property type="molecule type" value="Genomic_DNA"/>
</dbReference>
<evidence type="ECO:0000313" key="15">
    <source>
        <dbReference type="EMBL" id="EMR11485.1"/>
    </source>
</evidence>
<dbReference type="SMART" id="SM00975">
    <property type="entry name" value="Telomerase_RBD"/>
    <property type="match status" value="1"/>
</dbReference>
<dbReference type="Gene3D" id="1.10.132.70">
    <property type="match status" value="1"/>
</dbReference>
<dbReference type="InterPro" id="IPR049139">
    <property type="entry name" value="TERT_C"/>
</dbReference>
<dbReference type="PRINTS" id="PR01365">
    <property type="entry name" value="TELOMERASERT"/>
</dbReference>
<dbReference type="HOGENOM" id="CLU_001996_0_0_1"/>
<dbReference type="RefSeq" id="XP_007872386.1">
    <property type="nucleotide sequence ID" value="XM_007874195.1"/>
</dbReference>
<sequence>MDITKSVSLRLLGQFYQYILSLRDVLRYRFKNYDQEWLKKIENLSKLSSLLDNCIVCFNDIHKMAPLEPTIITIVSSQTEIVNSVIRRIFIRSRGKPTNIISQGYRRGSDTIQTATAGAFGDAIVNYFPNNHVTFLRSDIWETLLQFVGDRFMVDLLLETSMFMALPQDNYFQFCGTPLHEVSSLTNFKRSCSFFGKKCVKKPKTASFSMQNENSKQFFETNKLNGITLKNMVPREDSWVNIQEFKRSYNEIMIIRSRIFYARPVYNSHNKILFGFPRIHLLSRYNDPANLFHSISLLIHIFPRQFRLHNIFTSIADRKDIIQSSKDYTIKEEVYGLLRDGNKKISIPRRLRKFLKIIPILQKRHKLCFYKTMLDHYCPIKVCSNLNILTTKWNYTGNYYVFHKLKQSFIEFNSFSLKTLDSNFNEKDDQMNINFIKFATPYSHVSCFLRAVIKRIIPKEFYGSDCNFENILNSINMFVRMRRFESISLHDLMHCLKIKTVSWLEKSNNCRMSLSDFQKRVSIFSELIYWTFDSLLIPLIRSHFYVTESSVYRNKILYFRHDVWKSLSEPHLYRIKSLMFDDSSSINLKEVSSDFYLGYSYIRLLPKEIGVRPIVNLRRKQIRMERLVIGNKRYKKIISMPSINSMVNTVFYVLTFEKERSPNCLGSSLFSINDIYKNIKMFKKYINNNCLQKKKLYFVKVDVKNCFDTIDQDKVLELVIDTLQEDEYILRRFVLITPNLGKFSKKFISRAGSSDDLCHFKKFADDISHIYRHSIIVDQVVHSFKDKDDIIKLLRKHVKGNLIKIGKKFYKQLKGIPQGSILSTMLCAYFYGNLEKNCLKFIQQPDTILLRLVDDFLLISLDKTIAKRFLECMHRGYPQYNCYVNPDKSLVNFEVSLDGFKVNRLLGSREFPYCGNLINIETLDVKKDYSRLSGRDIDDTLTIEYSHNPGNAILIKSFQSLKLNAHPLFIDTDLNSYYTVLLNIYSSFIFCAMKMHRYIKAMKGQKPGQNRILIFIEECSNFMLSYIKSRELTTLHAKCSVNPGHVKWLAHHAFWRIFQKKQTFYPDVLYKLNLYLIYAQKSRDFKVLSKIISFQNLELFEAFVY</sequence>
<dbReference type="GO" id="GO:0003720">
    <property type="term" value="F:telomerase activity"/>
    <property type="evidence" value="ECO:0007669"/>
    <property type="project" value="InterPro"/>
</dbReference>
<keyword evidence="5 13" id="KW-0808">Transferase</keyword>
<dbReference type="Pfam" id="PF21399">
    <property type="entry name" value="TERT_C"/>
    <property type="match status" value="1"/>
</dbReference>
<dbReference type="CDD" id="cd01648">
    <property type="entry name" value="TERT"/>
    <property type="match status" value="1"/>
</dbReference>
<dbReference type="GO" id="GO:0070034">
    <property type="term" value="F:telomerase RNA binding"/>
    <property type="evidence" value="ECO:0007669"/>
    <property type="project" value="TreeGrafter"/>
</dbReference>
<keyword evidence="4 13" id="KW-0158">Chromosome</keyword>
<evidence type="ECO:0000256" key="6">
    <source>
        <dbReference type="ARBA" id="ARBA00022695"/>
    </source>
</evidence>
<evidence type="ECO:0000256" key="13">
    <source>
        <dbReference type="RuleBase" id="RU365061"/>
    </source>
</evidence>
<dbReference type="GO" id="GO:0042162">
    <property type="term" value="F:telomeric DNA binding"/>
    <property type="evidence" value="ECO:0007669"/>
    <property type="project" value="TreeGrafter"/>
</dbReference>
<evidence type="ECO:0000256" key="12">
    <source>
        <dbReference type="ARBA" id="ARBA00048173"/>
    </source>
</evidence>
<keyword evidence="8 13" id="KW-0460">Magnesium</keyword>
<dbReference type="PANTHER" id="PTHR12066">
    <property type="entry name" value="TELOMERASE REVERSE TRANSCRIPTASE"/>
    <property type="match status" value="1"/>
</dbReference>
<proteinExistence type="inferred from homology"/>
<dbReference type="Pfam" id="PF12009">
    <property type="entry name" value="Telomerase_RBD"/>
    <property type="match status" value="1"/>
</dbReference>
<evidence type="ECO:0000256" key="11">
    <source>
        <dbReference type="ARBA" id="ARBA00023242"/>
    </source>
</evidence>
<comment type="catalytic activity">
    <reaction evidence="12 13">
        <text>DNA(n) + a 2'-deoxyribonucleoside 5'-triphosphate = DNA(n+1) + diphosphate</text>
        <dbReference type="Rhea" id="RHEA:22508"/>
        <dbReference type="Rhea" id="RHEA-COMP:17339"/>
        <dbReference type="Rhea" id="RHEA-COMP:17340"/>
        <dbReference type="ChEBI" id="CHEBI:33019"/>
        <dbReference type="ChEBI" id="CHEBI:61560"/>
        <dbReference type="ChEBI" id="CHEBI:173112"/>
        <dbReference type="EC" id="2.7.7.49"/>
    </reaction>
</comment>
<evidence type="ECO:0000313" key="16">
    <source>
        <dbReference type="Proteomes" id="UP000011958"/>
    </source>
</evidence>
<comment type="subcellular location">
    <subcellularLocation>
        <location evidence="13">Nucleus</location>
    </subcellularLocation>
    <subcellularLocation>
        <location evidence="13">Chromosome</location>
        <location evidence="13">Telomere</location>
    </subcellularLocation>
</comment>
<dbReference type="AlphaFoldDB" id="M7PC62"/>
<dbReference type="VEuPathDB" id="FungiDB:PNEG_00499"/>
<comment type="similarity">
    <text evidence="1 13">Belongs to the reverse transcriptase family. Telomerase subfamily.</text>
</comment>
<dbReference type="Gene3D" id="1.10.357.90">
    <property type="match status" value="1"/>
</dbReference>
<evidence type="ECO:0000259" key="14">
    <source>
        <dbReference type="PROSITE" id="PS50878"/>
    </source>
</evidence>
<dbReference type="PROSITE" id="PS50878">
    <property type="entry name" value="RT_POL"/>
    <property type="match status" value="1"/>
</dbReference>
<dbReference type="GO" id="GO:0000781">
    <property type="term" value="C:chromosome, telomeric region"/>
    <property type="evidence" value="ECO:0007669"/>
    <property type="project" value="UniProtKB-SubCell"/>
</dbReference>
<reference evidence="16" key="1">
    <citation type="journal article" date="2016" name="Nat. Commun.">
        <title>Genome analysis of three Pneumocystis species reveals adaptation mechanisms to life exclusively in mammalian hosts.</title>
        <authorList>
            <person name="Ma L."/>
            <person name="Chen Z."/>
            <person name="Huang D.W."/>
            <person name="Kutty G."/>
            <person name="Ishihara M."/>
            <person name="Wang H."/>
            <person name="Abouelleil A."/>
            <person name="Bishop L."/>
            <person name="Davey E."/>
            <person name="Deng R."/>
            <person name="Deng X."/>
            <person name="Fan L."/>
            <person name="Fantoni G."/>
            <person name="Fitzgerald M."/>
            <person name="Gogineni E."/>
            <person name="Goldberg J.M."/>
            <person name="Handley G."/>
            <person name="Hu X."/>
            <person name="Huber C."/>
            <person name="Jiao X."/>
            <person name="Jones K."/>
            <person name="Levin J.Z."/>
            <person name="Liu Y."/>
            <person name="Macdonald P."/>
            <person name="Melnikov A."/>
            <person name="Raley C."/>
            <person name="Sassi M."/>
            <person name="Sherman B.T."/>
            <person name="Song X."/>
            <person name="Sykes S."/>
            <person name="Tran B."/>
            <person name="Walsh L."/>
            <person name="Xia Y."/>
            <person name="Yang J."/>
            <person name="Young S."/>
            <person name="Zeng Q."/>
            <person name="Zheng X."/>
            <person name="Stephens R."/>
            <person name="Nusbaum C."/>
            <person name="Birren B.W."/>
            <person name="Azadi P."/>
            <person name="Lempicki R.A."/>
            <person name="Cuomo C.A."/>
            <person name="Kovacs J.A."/>
        </authorList>
    </citation>
    <scope>NUCLEOTIDE SEQUENCE [LARGE SCALE GENOMIC DNA]</scope>
    <source>
        <strain evidence="16">B123</strain>
    </source>
</reference>
<dbReference type="GO" id="GO:0046872">
    <property type="term" value="F:metal ion binding"/>
    <property type="evidence" value="ECO:0007669"/>
    <property type="project" value="UniProtKB-KW"/>
</dbReference>
<accession>M7PC62</accession>
<evidence type="ECO:0000256" key="2">
    <source>
        <dbReference type="ARBA" id="ARBA00012493"/>
    </source>
</evidence>
<keyword evidence="7 13" id="KW-0479">Metal-binding</keyword>
<evidence type="ECO:0000256" key="3">
    <source>
        <dbReference type="ARBA" id="ARBA00016182"/>
    </source>
</evidence>
<dbReference type="EC" id="2.7.7.49" evidence="2 13"/>
<name>M7PC62_PNEMU</name>
<dbReference type="SUPFAM" id="SSF56672">
    <property type="entry name" value="DNA/RNA polymerases"/>
    <property type="match status" value="1"/>
</dbReference>
<dbReference type="GO" id="GO:0007004">
    <property type="term" value="P:telomere maintenance via telomerase"/>
    <property type="evidence" value="ECO:0007669"/>
    <property type="project" value="TreeGrafter"/>
</dbReference>
<dbReference type="Pfam" id="PF11474">
    <property type="entry name" value="TEN_TERT"/>
    <property type="match status" value="1"/>
</dbReference>
<dbReference type="eggNOG" id="KOG1005">
    <property type="taxonomic scope" value="Eukaryota"/>
</dbReference>
<protein>
    <recommendedName>
        <fullName evidence="3 13">Telomerase reverse transcriptase</fullName>
        <ecNumber evidence="2 13">2.7.7.49</ecNumber>
    </recommendedName>
    <alternativeName>
        <fullName evidence="13">Telomerase catalytic subunit</fullName>
    </alternativeName>
</protein>
<dbReference type="Pfam" id="PF00078">
    <property type="entry name" value="RVT_1"/>
    <property type="match status" value="1"/>
</dbReference>
<dbReference type="Gene3D" id="3.30.70.2630">
    <property type="match status" value="1"/>
</dbReference>
<keyword evidence="9 13" id="KW-0779">Telomere</keyword>
<evidence type="ECO:0000256" key="4">
    <source>
        <dbReference type="ARBA" id="ARBA00022454"/>
    </source>
</evidence>
<dbReference type="OrthoDB" id="289721at2759"/>
<evidence type="ECO:0000256" key="7">
    <source>
        <dbReference type="ARBA" id="ARBA00022723"/>
    </source>
</evidence>
<dbReference type="OMA" id="FDTIPQE"/>
<gene>
    <name evidence="15" type="ORF">PNEG_00499</name>
</gene>
<keyword evidence="11 13" id="KW-0539">Nucleus</keyword>
<keyword evidence="10 13" id="KW-0695">RNA-directed DNA polymerase</keyword>
<dbReference type="InterPro" id="IPR049915">
    <property type="entry name" value="TERT_TEN"/>
</dbReference>
<dbReference type="GO" id="GO:0000333">
    <property type="term" value="C:telomerase catalytic core complex"/>
    <property type="evidence" value="ECO:0007669"/>
    <property type="project" value="TreeGrafter"/>
</dbReference>
<evidence type="ECO:0000256" key="5">
    <source>
        <dbReference type="ARBA" id="ARBA00022679"/>
    </source>
</evidence>
<evidence type="ECO:0000256" key="9">
    <source>
        <dbReference type="ARBA" id="ARBA00022895"/>
    </source>
</evidence>
<feature type="domain" description="Reverse transcriptase" evidence="14">
    <location>
        <begin position="586"/>
        <end position="918"/>
    </location>
</feature>
<keyword evidence="16" id="KW-1185">Reference proteome</keyword>
<evidence type="ECO:0000256" key="1">
    <source>
        <dbReference type="ARBA" id="ARBA00008001"/>
    </source>
</evidence>
<evidence type="ECO:0000256" key="8">
    <source>
        <dbReference type="ARBA" id="ARBA00022842"/>
    </source>
</evidence>
<evidence type="ECO:0000256" key="10">
    <source>
        <dbReference type="ARBA" id="ARBA00022918"/>
    </source>
</evidence>
<organism evidence="15 16">
    <name type="scientific">Pneumocystis murina (strain B123)</name>
    <name type="common">Mouse pneumocystis pneumonia agent</name>
    <name type="synonym">Pneumocystis carinii f. sp. muris</name>
    <dbReference type="NCBI Taxonomy" id="1069680"/>
    <lineage>
        <taxon>Eukaryota</taxon>
        <taxon>Fungi</taxon>
        <taxon>Dikarya</taxon>
        <taxon>Ascomycota</taxon>
        <taxon>Taphrinomycotina</taxon>
        <taxon>Pneumocystomycetes</taxon>
        <taxon>Pneumocystaceae</taxon>
        <taxon>Pneumocystis</taxon>
    </lineage>
</organism>
<dbReference type="InterPro" id="IPR043502">
    <property type="entry name" value="DNA/RNA_pol_sf"/>
</dbReference>
<dbReference type="InterPro" id="IPR003545">
    <property type="entry name" value="Telomerase_RT"/>
</dbReference>
<dbReference type="InterPro" id="IPR000477">
    <property type="entry name" value="RT_dom"/>
</dbReference>
<dbReference type="PANTHER" id="PTHR12066:SF0">
    <property type="entry name" value="TELOMERASE REVERSE TRANSCRIPTASE"/>
    <property type="match status" value="1"/>
</dbReference>
<dbReference type="STRING" id="1069680.M7PC62"/>
<comment type="caution">
    <text evidence="15">The sequence shown here is derived from an EMBL/GenBank/DDBJ whole genome shotgun (WGS) entry which is preliminary data.</text>
</comment>
<keyword evidence="6 13" id="KW-0548">Nucleotidyltransferase</keyword>